<keyword evidence="1" id="KW-0051">Antiviral defense</keyword>
<dbReference type="Proteomes" id="UP000671913">
    <property type="component" value="Chromosome"/>
</dbReference>
<dbReference type="PANTHER" id="PTHR35579:SF3">
    <property type="entry name" value="CRISPR SYSTEM CMS ENDORIBONUCLEASE CSM3"/>
    <property type="match status" value="1"/>
</dbReference>
<accession>A0A975AX73</accession>
<name>A0A975AX73_9THEO</name>
<proteinExistence type="predicted"/>
<dbReference type="GO" id="GO:0051607">
    <property type="term" value="P:defense response to virus"/>
    <property type="evidence" value="ECO:0007669"/>
    <property type="project" value="UniProtKB-KW"/>
</dbReference>
<feature type="domain" description="CRISPR type III-associated protein" evidence="2">
    <location>
        <begin position="4"/>
        <end position="191"/>
    </location>
</feature>
<sequence>MKIKIDLLSYTLTGSGEGAGIIDIDVVLDDFGFPYIPSRRVKGVLKESAQEVCDILGINDYKIINSIFGKDGFTEGKLHIGNLYINDYKEIKEEIENLKNDNDSPYKNFVNSLKITSYYTTIRQQTSIEEDNGIAKEGSLRTFRVLKPGFKFEGELYEINPLTKKEEALLYLAVINLKRIGTSRNRGFGEIKCAIEDITISSIDNAIKYLNGDSDNDATEEIKSSDSEKFNGTNKENVKKLSYKITTLSPIVLAKEIGEQNTINTEKDIPSTTVRGLFANKFIKEFNLSNAAHKDDNFYNLFLKNEILFTSAYPFKKDKTYYPALYLHKEKGEDNGKIYNILEKIPDNKKTKSLKKMVNYTNAKEIYTYSVSTTFYFHNSRDREKGHSIGEEIFYYEAINEGEEFKGFIIGNEGYLEEIKRIFGDKFNSFIGRSKSAQYGLANIEFGDLEDVDKLDDEDKEFIIVAISPIILYNEWGFSDISVKALENYLKKHFDCDIAVEKIISKTEYVENFIGVWRMKNTRELAYSPGSAFKIKINGCNDLKEKLNHLSIYGFGEKTELGFGRVNVYSYLEEKYKEKDDKEDSDKGIILKYSKSILKNIVKQKAEEIVKSKAFEKAKDFHEKHKNKKETISNNLIGRLEGMLFETKKYDDWKTKKLKELDKKPAGETLKNLNLWDYLYKLDISDKYENMFYDKLSKAIQELNVQLDNFELSKTYWISFFRYLRLFKKQGGEKDE</sequence>
<evidence type="ECO:0000256" key="1">
    <source>
        <dbReference type="ARBA" id="ARBA00023118"/>
    </source>
</evidence>
<evidence type="ECO:0000313" key="3">
    <source>
        <dbReference type="EMBL" id="QSZ28048.1"/>
    </source>
</evidence>
<dbReference type="RefSeq" id="WP_284680781.1">
    <property type="nucleotide sequence ID" value="NZ_CP060096.1"/>
</dbReference>
<evidence type="ECO:0000259" key="2">
    <source>
        <dbReference type="Pfam" id="PF03787"/>
    </source>
</evidence>
<protein>
    <recommendedName>
        <fullName evidence="2">CRISPR type III-associated protein domain-containing protein</fullName>
    </recommendedName>
</protein>
<dbReference type="KEGG" id="aaut:ACETAC_04105"/>
<feature type="domain" description="CRISPR type III-associated protein" evidence="2">
    <location>
        <begin position="244"/>
        <end position="441"/>
    </location>
</feature>
<dbReference type="Pfam" id="PF03787">
    <property type="entry name" value="RAMPs"/>
    <property type="match status" value="2"/>
</dbReference>
<dbReference type="InterPro" id="IPR052216">
    <property type="entry name" value="CRISPR_Csm3_endoribonuclease"/>
</dbReference>
<gene>
    <name evidence="3" type="ORF">ACETAC_04105</name>
</gene>
<reference evidence="3" key="1">
    <citation type="submission" date="2020-08" db="EMBL/GenBank/DDBJ databases">
        <title>Genomic insights into the carbon and energy metabolism of the first obligate autotrophic acetogenic bacterium Aceticella autotrophica gen. nov., sp. nov.</title>
        <authorList>
            <person name="Toshchakov S.V."/>
            <person name="Elcheninov A.G."/>
            <person name="Kublanov I.V."/>
            <person name="Frolov E.N."/>
            <person name="Lebedinsky A.V."/>
        </authorList>
    </citation>
    <scope>NUCLEOTIDE SEQUENCE</scope>
    <source>
        <strain evidence="3">3443-3Ac</strain>
    </source>
</reference>
<evidence type="ECO:0000313" key="4">
    <source>
        <dbReference type="Proteomes" id="UP000671913"/>
    </source>
</evidence>
<dbReference type="AlphaFoldDB" id="A0A975AX73"/>
<dbReference type="CDD" id="cd09726">
    <property type="entry name" value="RAMP_I_III"/>
    <property type="match status" value="1"/>
</dbReference>
<dbReference type="InterPro" id="IPR005537">
    <property type="entry name" value="RAMP_III_fam"/>
</dbReference>
<organism evidence="3 4">
    <name type="scientific">Aceticella autotrophica</name>
    <dbReference type="NCBI Taxonomy" id="2755338"/>
    <lineage>
        <taxon>Bacteria</taxon>
        <taxon>Bacillati</taxon>
        <taxon>Bacillota</taxon>
        <taxon>Clostridia</taxon>
        <taxon>Thermoanaerobacterales</taxon>
        <taxon>Thermoanaerobacteraceae</taxon>
        <taxon>Aceticella</taxon>
    </lineage>
</organism>
<keyword evidence="4" id="KW-1185">Reference proteome</keyword>
<dbReference type="EMBL" id="CP060096">
    <property type="protein sequence ID" value="QSZ28048.1"/>
    <property type="molecule type" value="Genomic_DNA"/>
</dbReference>
<dbReference type="PANTHER" id="PTHR35579">
    <property type="entry name" value="CRISPR SYSTEM CMS ENDORIBONUCLEASE CSM3"/>
    <property type="match status" value="1"/>
</dbReference>